<keyword evidence="2" id="KW-1185">Reference proteome</keyword>
<dbReference type="EMBL" id="JH430108">
    <property type="status" value="NOT_ANNOTATED_CDS"/>
    <property type="molecule type" value="Genomic_DNA"/>
</dbReference>
<proteinExistence type="predicted"/>
<protein>
    <submittedName>
        <fullName evidence="1">Uncharacterized protein</fullName>
    </submittedName>
</protein>
<sequence>MAEIRRNIKEKAESGLESTSVREKMEQLVIVHAVSEKSFELNSNHVSCHEGAFEHHIPIFSSSEQRERVVQHLIRNLKTDSNFCLREILVALSLVDHADNNDPAIMNEILPSLCEYLLAPKKSRCPSQSEWITNFFHSRKGNVSFNSIINEV</sequence>
<name>T1II47_STRMM</name>
<dbReference type="HOGENOM" id="CLU_1726916_0_0_1"/>
<dbReference type="EnsemblMetazoa" id="SMAR000536-RA">
    <property type="protein sequence ID" value="SMAR000536-PA"/>
    <property type="gene ID" value="SMAR000536"/>
</dbReference>
<evidence type="ECO:0000313" key="1">
    <source>
        <dbReference type="EnsemblMetazoa" id="SMAR000536-PA"/>
    </source>
</evidence>
<reference evidence="1" key="2">
    <citation type="submission" date="2015-02" db="UniProtKB">
        <authorList>
            <consortium name="EnsemblMetazoa"/>
        </authorList>
    </citation>
    <scope>IDENTIFICATION</scope>
</reference>
<evidence type="ECO:0000313" key="2">
    <source>
        <dbReference type="Proteomes" id="UP000014500"/>
    </source>
</evidence>
<reference evidence="2" key="1">
    <citation type="submission" date="2011-05" db="EMBL/GenBank/DDBJ databases">
        <authorList>
            <person name="Richards S.R."/>
            <person name="Qu J."/>
            <person name="Jiang H."/>
            <person name="Jhangiani S.N."/>
            <person name="Agravi P."/>
            <person name="Goodspeed R."/>
            <person name="Gross S."/>
            <person name="Mandapat C."/>
            <person name="Jackson L."/>
            <person name="Mathew T."/>
            <person name="Pu L."/>
            <person name="Thornton R."/>
            <person name="Saada N."/>
            <person name="Wilczek-Boney K.B."/>
            <person name="Lee S."/>
            <person name="Kovar C."/>
            <person name="Wu Y."/>
            <person name="Scherer S.E."/>
            <person name="Worley K.C."/>
            <person name="Muzny D.M."/>
            <person name="Gibbs R."/>
        </authorList>
    </citation>
    <scope>NUCLEOTIDE SEQUENCE</scope>
    <source>
        <strain evidence="2">Brora</strain>
    </source>
</reference>
<dbReference type="Proteomes" id="UP000014500">
    <property type="component" value="Unassembled WGS sequence"/>
</dbReference>
<dbReference type="AlphaFoldDB" id="T1II47"/>
<accession>T1II47</accession>
<organism evidence="1 2">
    <name type="scientific">Strigamia maritima</name>
    <name type="common">European centipede</name>
    <name type="synonym">Geophilus maritimus</name>
    <dbReference type="NCBI Taxonomy" id="126957"/>
    <lineage>
        <taxon>Eukaryota</taxon>
        <taxon>Metazoa</taxon>
        <taxon>Ecdysozoa</taxon>
        <taxon>Arthropoda</taxon>
        <taxon>Myriapoda</taxon>
        <taxon>Chilopoda</taxon>
        <taxon>Pleurostigmophora</taxon>
        <taxon>Geophilomorpha</taxon>
        <taxon>Linotaeniidae</taxon>
        <taxon>Strigamia</taxon>
    </lineage>
</organism>